<dbReference type="EMBL" id="JASBNA010000135">
    <property type="protein sequence ID" value="KAK7676106.1"/>
    <property type="molecule type" value="Genomic_DNA"/>
</dbReference>
<protein>
    <recommendedName>
        <fullName evidence="4">Glycoside hydrolase family 71 protein</fullName>
    </recommendedName>
</protein>
<gene>
    <name evidence="2" type="ORF">QCA50_020946</name>
</gene>
<dbReference type="Proteomes" id="UP001385951">
    <property type="component" value="Unassembled WGS sequence"/>
</dbReference>
<keyword evidence="1" id="KW-0732">Signal</keyword>
<feature type="chain" id="PRO_5043710023" description="Glycoside hydrolase family 71 protein" evidence="1">
    <location>
        <begin position="27"/>
        <end position="489"/>
    </location>
</feature>
<organism evidence="2 3">
    <name type="scientific">Cerrena zonata</name>
    <dbReference type="NCBI Taxonomy" id="2478898"/>
    <lineage>
        <taxon>Eukaryota</taxon>
        <taxon>Fungi</taxon>
        <taxon>Dikarya</taxon>
        <taxon>Basidiomycota</taxon>
        <taxon>Agaricomycotina</taxon>
        <taxon>Agaricomycetes</taxon>
        <taxon>Polyporales</taxon>
        <taxon>Cerrenaceae</taxon>
        <taxon>Cerrena</taxon>
    </lineage>
</organism>
<dbReference type="CDD" id="cd11577">
    <property type="entry name" value="GH71"/>
    <property type="match status" value="1"/>
</dbReference>
<dbReference type="AlphaFoldDB" id="A0AAW0F8D8"/>
<evidence type="ECO:0000313" key="2">
    <source>
        <dbReference type="EMBL" id="KAK7676106.1"/>
    </source>
</evidence>
<keyword evidence="3" id="KW-1185">Reference proteome</keyword>
<proteinExistence type="predicted"/>
<sequence length="489" mass="53289">MLSSTARFGWAAVLLNLTFFATSVLAVALPLPLVESRPVFTAAHLPAHNHSSHTPQLSAPGAHNGPPALIHHRMTRRATNAPVVSGEKLVFAHFMVGFSYSYGVGDWERDMSLAKSKGIDAFALNLGSDSWQPGQISNAYNAAQNVGFKVFLSFDMTSFGCQGAGDVNVIRGYVHDYSGHAAQLQIDGKMYVTTFAGESCTFGTGDVNQGWLNAVKNNLPPTYFVPAFFIDPGATGGYSVLDGIFSWNSAWPRGNSDITFDQDQAYINGLGGRSYMAGVSPWLFVHYPGKNFIYRGDDWLWAERWELLVQHRDSTSFAQIISWNDYSESHYIGPVDGTQPGSQGWVDGYDHQAWLDLMQYYISAYKTGSYPAIGKDRIFLWGRLYPAGADAPDGVGRPDNWQWTEDYLWAVVLLTSPAQVTLSCGPSSQTFSVGGGLSKLKLPLAGSCSVTSQITRSGFTALNFAPSGFDFKTNPPSYNFNTFVAASPA</sequence>
<dbReference type="InterPro" id="IPR005197">
    <property type="entry name" value="Glyco_hydro_71"/>
</dbReference>
<dbReference type="GO" id="GO:0051118">
    <property type="term" value="F:glucan endo-1,3-alpha-glucosidase activity"/>
    <property type="evidence" value="ECO:0007669"/>
    <property type="project" value="InterPro"/>
</dbReference>
<evidence type="ECO:0008006" key="4">
    <source>
        <dbReference type="Google" id="ProtNLM"/>
    </source>
</evidence>
<comment type="caution">
    <text evidence="2">The sequence shown here is derived from an EMBL/GenBank/DDBJ whole genome shotgun (WGS) entry which is preliminary data.</text>
</comment>
<evidence type="ECO:0000256" key="1">
    <source>
        <dbReference type="SAM" id="SignalP"/>
    </source>
</evidence>
<feature type="signal peptide" evidence="1">
    <location>
        <begin position="1"/>
        <end position="26"/>
    </location>
</feature>
<dbReference type="Gene3D" id="3.20.20.80">
    <property type="entry name" value="Glycosidases"/>
    <property type="match status" value="1"/>
</dbReference>
<evidence type="ECO:0000313" key="3">
    <source>
        <dbReference type="Proteomes" id="UP001385951"/>
    </source>
</evidence>
<name>A0AAW0F8D8_9APHY</name>
<reference evidence="2 3" key="1">
    <citation type="submission" date="2022-09" db="EMBL/GenBank/DDBJ databases">
        <authorList>
            <person name="Palmer J.M."/>
        </authorList>
    </citation>
    <scope>NUCLEOTIDE SEQUENCE [LARGE SCALE GENOMIC DNA]</scope>
    <source>
        <strain evidence="2 3">DSM 7382</strain>
    </source>
</reference>
<accession>A0AAW0F8D8</accession>
<dbReference type="Pfam" id="PF03659">
    <property type="entry name" value="Glyco_hydro_71"/>
    <property type="match status" value="1"/>
</dbReference>